<gene>
    <name evidence="2" type="ORF">M4018_082860</name>
    <name evidence="3" type="ORF">R6500_082860</name>
</gene>
<accession>A0A8F7KW38</accession>
<dbReference type="OMA" id="FHFELAP"/>
<proteinExistence type="predicted"/>
<evidence type="ECO:0000256" key="1">
    <source>
        <dbReference type="SAM" id="MobiDB-lite"/>
    </source>
</evidence>
<dbReference type="AlphaFoldDB" id="A0A8F7KW38"/>
<protein>
    <submittedName>
        <fullName evidence="3">Uncharacterized protein</fullName>
    </submittedName>
</protein>
<reference evidence="3" key="1">
    <citation type="submission" date="2021-06" db="EMBL/GenBank/DDBJ databases">
        <authorList>
            <person name="Tome M."/>
            <person name="Jakse J."/>
            <person name="Slemc L."/>
            <person name="Garcia A.R."/>
            <person name="Petkovic H."/>
        </authorList>
    </citation>
    <scope>NUCLEOTIDE SEQUENCE</scope>
    <source>
        <plasmid evidence="3">pPZG101</plasmid>
        <plasmid evidence="2">unnamed</plasmid>
    </source>
</reference>
<dbReference type="RefSeq" id="WP_003979064.1">
    <property type="nucleotide sequence ID" value="NZ_CP025552.1"/>
</dbReference>
<organism evidence="3">
    <name type="scientific">Streptomyces rimosus</name>
    <dbReference type="NCBI Taxonomy" id="1927"/>
    <lineage>
        <taxon>Bacteria</taxon>
        <taxon>Bacillati</taxon>
        <taxon>Actinomycetota</taxon>
        <taxon>Actinomycetes</taxon>
        <taxon>Kitasatosporales</taxon>
        <taxon>Streptomycetaceae</taxon>
        <taxon>Streptomyces</taxon>
    </lineage>
</organism>
<dbReference type="EMBL" id="MZ502219">
    <property type="protein sequence ID" value="QXV92357.1"/>
    <property type="molecule type" value="Genomic_DNA"/>
</dbReference>
<feature type="region of interest" description="Disordered" evidence="1">
    <location>
        <begin position="49"/>
        <end position="77"/>
    </location>
</feature>
<dbReference type="GeneID" id="66860586"/>
<evidence type="ECO:0000313" key="3">
    <source>
        <dbReference type="EMBL" id="QXV92357.1"/>
    </source>
</evidence>
<geneLocation type="plasmid" evidence="3">
    <name>pPZG101</name>
</geneLocation>
<name>A0A8F7KW38_STRRM</name>
<feature type="compositionally biased region" description="Basic and acidic residues" evidence="1">
    <location>
        <begin position="50"/>
        <end position="77"/>
    </location>
</feature>
<geneLocation type="plasmid" evidence="2">
    <name>unnamed</name>
</geneLocation>
<dbReference type="EMBL" id="MZ502218">
    <property type="protein sequence ID" value="QXV92088.1"/>
    <property type="molecule type" value="Genomic_DNA"/>
</dbReference>
<evidence type="ECO:0000313" key="2">
    <source>
        <dbReference type="EMBL" id="QXV92088.1"/>
    </source>
</evidence>
<keyword evidence="3" id="KW-0614">Plasmid</keyword>
<sequence>MPLGYIVKTTPDELTEIFTRLQPYLPKHLKKVAPKPSGHGFHFELAPFTGHEEEPSRPSTHDDPKLSHVPESENAAEHQLRVKASLILTHLYDRAREEWRDAAYVAALKAAVQDAPARWKTYQHELKALESAYDYLRTPEAAREWPAALSRLIDAQDRTKAAAVAFDQRAQQIAEVHEQHLYAHLSRDAALAAAGVPEARSWHIAEAEYYGRTYYSDYTFPPLEERVRRLVEQQDAHVTKVSRLSGANASR</sequence>